<sequence length="262" mass="28390">MAAWSNQTPLVLINLFLFVSSTGHALQFLHTLPNGPVADALLNFDYEPQSHSNRPTNHKTHASISARPSGGPLAKPSLPGLEFTGIAPNSIVTNAENQNRLALFPYKRDTGTPHTAFSEPVPPWDNSTLTLGYLVVDRSRAYVAFRGWKVVSGALSYAIEKINKESIIPGYNLTYVIRDIRGLTNDSLLEMSKLWRDGVVGFIGPVNTCKNEALLAAAWNLPMLSHMGLGGDNCTLLTLAVSQTMRGNNSANGGQPKVRKPA</sequence>
<evidence type="ECO:0000256" key="2">
    <source>
        <dbReference type="ARBA" id="ARBA00022692"/>
    </source>
</evidence>
<dbReference type="Pfam" id="PF01094">
    <property type="entry name" value="ANF_receptor"/>
    <property type="match status" value="1"/>
</dbReference>
<name>A0AAV4H8C7_9GAST</name>
<dbReference type="InterPro" id="IPR028082">
    <property type="entry name" value="Peripla_BP_I"/>
</dbReference>
<dbReference type="EMBL" id="BMAT01005453">
    <property type="protein sequence ID" value="GFR93333.1"/>
    <property type="molecule type" value="Genomic_DNA"/>
</dbReference>
<evidence type="ECO:0000259" key="7">
    <source>
        <dbReference type="Pfam" id="PF01094"/>
    </source>
</evidence>
<dbReference type="AlphaFoldDB" id="A0AAV4H8C7"/>
<dbReference type="Gene3D" id="3.40.50.2300">
    <property type="match status" value="1"/>
</dbReference>
<keyword evidence="2" id="KW-0812">Transmembrane</keyword>
<proteinExistence type="predicted"/>
<evidence type="ECO:0000256" key="5">
    <source>
        <dbReference type="SAM" id="MobiDB-lite"/>
    </source>
</evidence>
<keyword evidence="9" id="KW-1185">Reference proteome</keyword>
<dbReference type="GO" id="GO:0016020">
    <property type="term" value="C:membrane"/>
    <property type="evidence" value="ECO:0007669"/>
    <property type="project" value="UniProtKB-SubCell"/>
</dbReference>
<reference evidence="8 9" key="1">
    <citation type="journal article" date="2021" name="Elife">
        <title>Chloroplast acquisition without the gene transfer in kleptoplastic sea slugs, Plakobranchus ocellatus.</title>
        <authorList>
            <person name="Maeda T."/>
            <person name="Takahashi S."/>
            <person name="Yoshida T."/>
            <person name="Shimamura S."/>
            <person name="Takaki Y."/>
            <person name="Nagai Y."/>
            <person name="Toyoda A."/>
            <person name="Suzuki Y."/>
            <person name="Arimoto A."/>
            <person name="Ishii H."/>
            <person name="Satoh N."/>
            <person name="Nishiyama T."/>
            <person name="Hasebe M."/>
            <person name="Maruyama T."/>
            <person name="Minagawa J."/>
            <person name="Obokata J."/>
            <person name="Shigenobu S."/>
        </authorList>
    </citation>
    <scope>NUCLEOTIDE SEQUENCE [LARGE SCALE GENOMIC DNA]</scope>
</reference>
<evidence type="ECO:0000256" key="6">
    <source>
        <dbReference type="SAM" id="SignalP"/>
    </source>
</evidence>
<keyword evidence="3" id="KW-1133">Transmembrane helix</keyword>
<feature type="region of interest" description="Disordered" evidence="5">
    <location>
        <begin position="48"/>
        <end position="71"/>
    </location>
</feature>
<feature type="chain" id="PRO_5043618561" evidence="6">
    <location>
        <begin position="26"/>
        <end position="262"/>
    </location>
</feature>
<keyword evidence="4" id="KW-0472">Membrane</keyword>
<organism evidence="8 9">
    <name type="scientific">Elysia marginata</name>
    <dbReference type="NCBI Taxonomy" id="1093978"/>
    <lineage>
        <taxon>Eukaryota</taxon>
        <taxon>Metazoa</taxon>
        <taxon>Spiralia</taxon>
        <taxon>Lophotrochozoa</taxon>
        <taxon>Mollusca</taxon>
        <taxon>Gastropoda</taxon>
        <taxon>Heterobranchia</taxon>
        <taxon>Euthyneura</taxon>
        <taxon>Panpulmonata</taxon>
        <taxon>Sacoglossa</taxon>
        <taxon>Placobranchoidea</taxon>
        <taxon>Plakobranchidae</taxon>
        <taxon>Elysia</taxon>
    </lineage>
</organism>
<evidence type="ECO:0000313" key="9">
    <source>
        <dbReference type="Proteomes" id="UP000762676"/>
    </source>
</evidence>
<keyword evidence="6" id="KW-0732">Signal</keyword>
<dbReference type="SUPFAM" id="SSF53822">
    <property type="entry name" value="Periplasmic binding protein-like I"/>
    <property type="match status" value="1"/>
</dbReference>
<evidence type="ECO:0000313" key="8">
    <source>
        <dbReference type="EMBL" id="GFR93333.1"/>
    </source>
</evidence>
<protein>
    <submittedName>
        <fullName evidence="8">Guanylate cyclase</fullName>
    </submittedName>
</protein>
<feature type="signal peptide" evidence="6">
    <location>
        <begin position="1"/>
        <end position="25"/>
    </location>
</feature>
<evidence type="ECO:0000256" key="4">
    <source>
        <dbReference type="ARBA" id="ARBA00023136"/>
    </source>
</evidence>
<feature type="domain" description="Receptor ligand binding region" evidence="7">
    <location>
        <begin position="152"/>
        <end position="227"/>
    </location>
</feature>
<evidence type="ECO:0000256" key="3">
    <source>
        <dbReference type="ARBA" id="ARBA00022989"/>
    </source>
</evidence>
<dbReference type="Proteomes" id="UP000762676">
    <property type="component" value="Unassembled WGS sequence"/>
</dbReference>
<accession>A0AAV4H8C7</accession>
<dbReference type="InterPro" id="IPR001828">
    <property type="entry name" value="ANF_lig-bd_rcpt"/>
</dbReference>
<comment type="subcellular location">
    <subcellularLocation>
        <location evidence="1">Membrane</location>
    </subcellularLocation>
</comment>
<gene>
    <name evidence="8" type="ORF">ElyMa_002640300</name>
</gene>
<evidence type="ECO:0000256" key="1">
    <source>
        <dbReference type="ARBA" id="ARBA00004370"/>
    </source>
</evidence>
<comment type="caution">
    <text evidence="8">The sequence shown here is derived from an EMBL/GenBank/DDBJ whole genome shotgun (WGS) entry which is preliminary data.</text>
</comment>